<sequence length="115" mass="13475">MEKQCGVIWLGDRNRRNAQPIKYEVLHSGCYKVVGRELDSRGCYQVRANGSQKIAHRAVWKHFNGEIPDGLIICHKCDFGGCVNIQRMELGTIADNNRQRYERGRHRVIRYFERK</sequence>
<dbReference type="AlphaFoldDB" id="A0A7W2A9U2"/>
<organism evidence="2 3">
    <name type="scientific">Paenactinomyces guangxiensis</name>
    <dbReference type="NCBI Taxonomy" id="1490290"/>
    <lineage>
        <taxon>Bacteria</taxon>
        <taxon>Bacillati</taxon>
        <taxon>Bacillota</taxon>
        <taxon>Bacilli</taxon>
        <taxon>Bacillales</taxon>
        <taxon>Thermoactinomycetaceae</taxon>
        <taxon>Paenactinomyces</taxon>
    </lineage>
</organism>
<keyword evidence="3" id="KW-1185">Reference proteome</keyword>
<evidence type="ECO:0000313" key="3">
    <source>
        <dbReference type="Proteomes" id="UP000535491"/>
    </source>
</evidence>
<keyword evidence="2" id="KW-0255">Endonuclease</keyword>
<reference evidence="2 3" key="1">
    <citation type="submission" date="2020-07" db="EMBL/GenBank/DDBJ databases">
        <authorList>
            <person name="Feng H."/>
        </authorList>
    </citation>
    <scope>NUCLEOTIDE SEQUENCE [LARGE SCALE GENOMIC DNA]</scope>
    <source>
        <strain evidence="3">s-10</strain>
    </source>
</reference>
<accession>A0A7W2A9U2</accession>
<dbReference type="RefSeq" id="WP_181752507.1">
    <property type="nucleotide sequence ID" value="NZ_JACEIQ010000013.1"/>
</dbReference>
<feature type="domain" description="HNH nuclease" evidence="1">
    <location>
        <begin position="54"/>
        <end position="98"/>
    </location>
</feature>
<dbReference type="InterPro" id="IPR003615">
    <property type="entry name" value="HNH_nuc"/>
</dbReference>
<dbReference type="Pfam" id="PF13392">
    <property type="entry name" value="HNH_3"/>
    <property type="match status" value="1"/>
</dbReference>
<evidence type="ECO:0000313" key="2">
    <source>
        <dbReference type="EMBL" id="MBA4495258.1"/>
    </source>
</evidence>
<keyword evidence="2" id="KW-0540">Nuclease</keyword>
<proteinExistence type="predicted"/>
<name>A0A7W2A9U2_9BACL</name>
<gene>
    <name evidence="2" type="ORF">H1191_13175</name>
</gene>
<dbReference type="GO" id="GO:0004519">
    <property type="term" value="F:endonuclease activity"/>
    <property type="evidence" value="ECO:0007669"/>
    <property type="project" value="UniProtKB-KW"/>
</dbReference>
<comment type="caution">
    <text evidence="2">The sequence shown here is derived from an EMBL/GenBank/DDBJ whole genome shotgun (WGS) entry which is preliminary data.</text>
</comment>
<dbReference type="SUPFAM" id="SSF54060">
    <property type="entry name" value="His-Me finger endonucleases"/>
    <property type="match status" value="1"/>
</dbReference>
<dbReference type="Proteomes" id="UP000535491">
    <property type="component" value="Unassembled WGS sequence"/>
</dbReference>
<protein>
    <submittedName>
        <fullName evidence="2">HNH endonuclease</fullName>
    </submittedName>
</protein>
<dbReference type="Gene3D" id="3.90.75.20">
    <property type="match status" value="1"/>
</dbReference>
<evidence type="ECO:0000259" key="1">
    <source>
        <dbReference type="Pfam" id="PF13392"/>
    </source>
</evidence>
<keyword evidence="2" id="KW-0378">Hydrolase</keyword>
<dbReference type="EMBL" id="JACEIQ010000013">
    <property type="protein sequence ID" value="MBA4495258.1"/>
    <property type="molecule type" value="Genomic_DNA"/>
</dbReference>
<dbReference type="InterPro" id="IPR044925">
    <property type="entry name" value="His-Me_finger_sf"/>
</dbReference>